<dbReference type="GO" id="GO:0005886">
    <property type="term" value="C:plasma membrane"/>
    <property type="evidence" value="ECO:0007669"/>
    <property type="project" value="TreeGrafter"/>
</dbReference>
<dbReference type="InterPro" id="IPR036352">
    <property type="entry name" value="Semap_dom_sf"/>
</dbReference>
<dbReference type="RefSeq" id="YP_002321388.1">
    <property type="nucleotide sequence ID" value="NC_011588.1"/>
</dbReference>
<accession>B7SV98</accession>
<accession>A0A6B9QQQ1</accession>
<dbReference type="KEGG" id="vg:7047257"/>
<evidence type="ECO:0000313" key="4">
    <source>
        <dbReference type="EMBL" id="QHG11312.1"/>
    </source>
</evidence>
<dbReference type="InterPro" id="IPR015943">
    <property type="entry name" value="WD40/YVTN_repeat-like_dom_sf"/>
</dbReference>
<dbReference type="InterPro" id="IPR001627">
    <property type="entry name" value="Semap_dom"/>
</dbReference>
<gene>
    <name evidence="4" type="ORF">SI_OrNV_gp077</name>
</gene>
<reference evidence="3 5" key="1">
    <citation type="journal article" date="2008" name="J. Virol. Methods">
        <title>Sequencing of the large dsDNA genome of Oryctes rhinoceros nudivirus using multiple displacement amplification of nanogram amounts of virus DNA.</title>
        <authorList>
            <person name="Wang Y."/>
            <person name="Kleespies R.G."/>
            <person name="Ramle M.B."/>
            <person name="Jehle J.A."/>
        </authorList>
    </citation>
    <scope>NUCLEOTIDE SEQUENCE [LARGE SCALE GENOMIC DNA]</scope>
    <source>
        <strain evidence="5">Isolate Oryctes rhinoceros/Malaysia/Ma07/2007</strain>
        <strain evidence="3">Ma07</strain>
    </source>
</reference>
<protein>
    <submittedName>
        <fullName evidence="3">Semaphorin-like protein</fullName>
    </submittedName>
</protein>
<comment type="caution">
    <text evidence="1">Lacks conserved residue(s) required for the propagation of feature annotation.</text>
</comment>
<dbReference type="EMBL" id="MN623374">
    <property type="protein sequence ID" value="QHG11312.1"/>
    <property type="molecule type" value="Genomic_DNA"/>
</dbReference>
<dbReference type="EMBL" id="EU747721">
    <property type="protein sequence ID" value="ACH96207.1"/>
    <property type="molecule type" value="Genomic_DNA"/>
</dbReference>
<dbReference type="PROSITE" id="PS51004">
    <property type="entry name" value="SEMA"/>
    <property type="match status" value="1"/>
</dbReference>
<keyword evidence="5" id="KW-1185">Reference proteome</keyword>
<dbReference type="GO" id="GO:0045499">
    <property type="term" value="F:chemorepellent activity"/>
    <property type="evidence" value="ECO:0007669"/>
    <property type="project" value="TreeGrafter"/>
</dbReference>
<dbReference type="GO" id="GO:0071526">
    <property type="term" value="P:semaphorin-plexin signaling pathway"/>
    <property type="evidence" value="ECO:0007669"/>
    <property type="project" value="TreeGrafter"/>
</dbReference>
<dbReference type="Gene3D" id="2.130.10.10">
    <property type="entry name" value="YVTN repeat-like/Quinoprotein amine dehydrogenase"/>
    <property type="match status" value="1"/>
</dbReference>
<reference evidence="4" key="2">
    <citation type="journal article" date="2020" name="J. ISSAAS">
        <title>Complete genome sequence of Oryctes rhinoceros Nudivirus isolated from Coconut Rhinoceros Beetle in the Solomon Islands.</title>
        <authorList>
            <person name="Etebari K."/>
            <person name="Filipovic I."/>
            <person name="Rasic G."/>
            <person name="Devine G.J."/>
            <person name="Tsatsia H."/>
            <person name="Furlong M.J."/>
        </authorList>
    </citation>
    <scope>NUCLEOTIDE SEQUENCE</scope>
    <source>
        <strain evidence="4">Solomon Islands</strain>
    </source>
</reference>
<evidence type="ECO:0000313" key="5">
    <source>
        <dbReference type="Proteomes" id="UP000011785"/>
    </source>
</evidence>
<dbReference type="SUPFAM" id="SSF101912">
    <property type="entry name" value="Sema domain"/>
    <property type="match status" value="1"/>
</dbReference>
<dbReference type="GO" id="GO:0030335">
    <property type="term" value="P:positive regulation of cell migration"/>
    <property type="evidence" value="ECO:0007669"/>
    <property type="project" value="TreeGrafter"/>
</dbReference>
<dbReference type="PANTHER" id="PTHR11036">
    <property type="entry name" value="SEMAPHORIN"/>
    <property type="match status" value="1"/>
</dbReference>
<proteinExistence type="predicted"/>
<dbReference type="InterPro" id="IPR027231">
    <property type="entry name" value="Semaphorin"/>
</dbReference>
<evidence type="ECO:0000259" key="2">
    <source>
        <dbReference type="PROSITE" id="PS51004"/>
    </source>
</evidence>
<name>B7SV98_9VIRU</name>
<feature type="domain" description="Sema" evidence="2">
    <location>
        <begin position="25"/>
        <end position="122"/>
    </location>
</feature>
<dbReference type="GO" id="GO:0030215">
    <property type="term" value="F:semaphorin receptor binding"/>
    <property type="evidence" value="ECO:0007669"/>
    <property type="project" value="InterPro"/>
</dbReference>
<organism evidence="5">
    <name type="scientific">Oryctes rhinoceros nudivirus</name>
    <dbReference type="NCBI Taxonomy" id="92521"/>
    <lineage>
        <taxon>Viruses</taxon>
        <taxon>Viruses incertae sedis</taxon>
        <taxon>Naldaviricetes</taxon>
        <taxon>Lefavirales</taxon>
        <taxon>Nudiviridae</taxon>
        <taxon>Alphanudivirus</taxon>
        <taxon>Alphanudivirus oryrhinocerotis</taxon>
    </lineage>
</organism>
<sequence>MKVEVFVLAFFYSISAVSTWVDYDTYVRNFNGYGAISSKVYRRNFSIAEYYTVLHLSERMLVLGGRNHIYSLRVSDLTEYMPRRIHWNSSESDFQLCVLKGKSVDDCQNYIRILGKTPTTRP</sequence>
<dbReference type="PANTHER" id="PTHR11036:SF127">
    <property type="entry name" value="SEMAPHORIN-1A"/>
    <property type="match status" value="1"/>
</dbReference>
<evidence type="ECO:0000256" key="1">
    <source>
        <dbReference type="PROSITE-ProRule" id="PRU00352"/>
    </source>
</evidence>
<dbReference type="Proteomes" id="UP000011785">
    <property type="component" value="Segment"/>
</dbReference>
<evidence type="ECO:0000313" key="3">
    <source>
        <dbReference type="EMBL" id="ACH96207.1"/>
    </source>
</evidence>